<dbReference type="GO" id="GO:0009847">
    <property type="term" value="P:spore germination"/>
    <property type="evidence" value="ECO:0007669"/>
    <property type="project" value="InterPro"/>
</dbReference>
<evidence type="ECO:0000256" key="8">
    <source>
        <dbReference type="SAM" id="Phobius"/>
    </source>
</evidence>
<feature type="transmembrane region" description="Helical" evidence="8">
    <location>
        <begin position="12"/>
        <end position="31"/>
    </location>
</feature>
<feature type="transmembrane region" description="Helical" evidence="8">
    <location>
        <begin position="182"/>
        <end position="205"/>
    </location>
</feature>
<evidence type="ECO:0000313" key="9">
    <source>
        <dbReference type="EMBL" id="KSU86410.1"/>
    </source>
</evidence>
<feature type="transmembrane region" description="Helical" evidence="8">
    <location>
        <begin position="142"/>
        <end position="162"/>
    </location>
</feature>
<reference evidence="9 10" key="1">
    <citation type="submission" date="2015-11" db="EMBL/GenBank/DDBJ databases">
        <title>Bacillus caseinolyticus sp nov.</title>
        <authorList>
            <person name="Dastager S.G."/>
            <person name="Mawlankar R."/>
        </authorList>
    </citation>
    <scope>NUCLEOTIDE SEQUENCE [LARGE SCALE GENOMIC DNA]</scope>
    <source>
        <strain evidence="9 10">SGD-V-76</strain>
    </source>
</reference>
<dbReference type="AlphaFoldDB" id="A0A0V8JHH5"/>
<evidence type="ECO:0000256" key="5">
    <source>
        <dbReference type="ARBA" id="ARBA00022692"/>
    </source>
</evidence>
<feature type="transmembrane region" description="Helical" evidence="8">
    <location>
        <begin position="306"/>
        <end position="327"/>
    </location>
</feature>
<evidence type="ECO:0000256" key="2">
    <source>
        <dbReference type="ARBA" id="ARBA00007998"/>
    </source>
</evidence>
<comment type="subcellular location">
    <subcellularLocation>
        <location evidence="1">Membrane</location>
        <topology evidence="1">Multi-pass membrane protein</topology>
    </subcellularLocation>
</comment>
<keyword evidence="5 8" id="KW-0812">Transmembrane</keyword>
<feature type="transmembrane region" description="Helical" evidence="8">
    <location>
        <begin position="217"/>
        <end position="237"/>
    </location>
</feature>
<dbReference type="PANTHER" id="PTHR34975">
    <property type="entry name" value="SPORE GERMINATION PROTEIN A2"/>
    <property type="match status" value="1"/>
</dbReference>
<evidence type="ECO:0000313" key="10">
    <source>
        <dbReference type="Proteomes" id="UP000053681"/>
    </source>
</evidence>
<evidence type="ECO:0008006" key="11">
    <source>
        <dbReference type="Google" id="ProtNLM"/>
    </source>
</evidence>
<evidence type="ECO:0000256" key="3">
    <source>
        <dbReference type="ARBA" id="ARBA00022448"/>
    </source>
</evidence>
<evidence type="ECO:0000256" key="1">
    <source>
        <dbReference type="ARBA" id="ARBA00004141"/>
    </source>
</evidence>
<dbReference type="Proteomes" id="UP000053681">
    <property type="component" value="Unassembled WGS sequence"/>
</dbReference>
<keyword evidence="6 8" id="KW-1133">Transmembrane helix</keyword>
<proteinExistence type="inferred from homology"/>
<evidence type="ECO:0000256" key="6">
    <source>
        <dbReference type="ARBA" id="ARBA00022989"/>
    </source>
</evidence>
<feature type="transmembrane region" description="Helical" evidence="8">
    <location>
        <begin position="271"/>
        <end position="294"/>
    </location>
</feature>
<keyword evidence="4" id="KW-0309">Germination</keyword>
<dbReference type="EMBL" id="LNQP01000087">
    <property type="protein sequence ID" value="KSU86410.1"/>
    <property type="molecule type" value="Genomic_DNA"/>
</dbReference>
<dbReference type="RefSeq" id="WP_062687305.1">
    <property type="nucleotide sequence ID" value="NZ_KQ758702.1"/>
</dbReference>
<dbReference type="InterPro" id="IPR004761">
    <property type="entry name" value="Spore_GerAB"/>
</dbReference>
<accession>A0A0V8JHH5</accession>
<dbReference type="Pfam" id="PF03845">
    <property type="entry name" value="Spore_permease"/>
    <property type="match status" value="1"/>
</dbReference>
<organism evidence="9 10">
    <name type="scientific">Priestia veravalensis</name>
    <dbReference type="NCBI Taxonomy" id="1414648"/>
    <lineage>
        <taxon>Bacteria</taxon>
        <taxon>Bacillati</taxon>
        <taxon>Bacillota</taxon>
        <taxon>Bacilli</taxon>
        <taxon>Bacillales</taxon>
        <taxon>Bacillaceae</taxon>
        <taxon>Priestia</taxon>
    </lineage>
</organism>
<protein>
    <recommendedName>
        <fullName evidence="11">Spore germination protein KB</fullName>
    </recommendedName>
</protein>
<keyword evidence="3" id="KW-0813">Transport</keyword>
<sequence>MHSRLVISNFQLFSMMLLFLFGSATVVSIGQEARQSAWIAVLVGMLMYLPFFALFTLLYKRHPEETFPTILKIAFGKLVGKIICMLYVLYFIYIGARVLRDFCDLLLLTSMRDTPLVIVGGVMTLVIAYACFLEVEPIARASVLLLVVFVGVIVLVFFLLFFSDVMNPDHMHPILAEGIGSIFRAVFPLILTFPFGEMVVFLMFNQFIKGEKSLRKVGTRAVVIGGVMLSMLSLINLTTLGQHLVESSTIPLLVTVQQVNIRDIIQRMDTLAISVLIIGGFAKVTIFAYAAILGIKDIYQTRSHKLSLLLVTVSILTTTIFMSDNFVKHLEIGLKIVPVWIHIPMQFVIPIVTLVMIQLKSRKKSRST</sequence>
<dbReference type="PANTHER" id="PTHR34975:SF2">
    <property type="entry name" value="SPORE GERMINATION PROTEIN A2"/>
    <property type="match status" value="1"/>
</dbReference>
<evidence type="ECO:0000256" key="4">
    <source>
        <dbReference type="ARBA" id="ARBA00022544"/>
    </source>
</evidence>
<comment type="caution">
    <text evidence="9">The sequence shown here is derived from an EMBL/GenBank/DDBJ whole genome shotgun (WGS) entry which is preliminary data.</text>
</comment>
<name>A0A0V8JHH5_9BACI</name>
<dbReference type="GO" id="GO:0016020">
    <property type="term" value="C:membrane"/>
    <property type="evidence" value="ECO:0007669"/>
    <property type="project" value="UniProtKB-SubCell"/>
</dbReference>
<keyword evidence="7 8" id="KW-0472">Membrane</keyword>
<feature type="transmembrane region" description="Helical" evidence="8">
    <location>
        <begin position="37"/>
        <end position="58"/>
    </location>
</feature>
<feature type="transmembrane region" description="Helical" evidence="8">
    <location>
        <begin position="116"/>
        <end position="135"/>
    </location>
</feature>
<comment type="similarity">
    <text evidence="2">Belongs to the amino acid-polyamine-organocation (APC) superfamily. Spore germination protein (SGP) (TC 2.A.3.9) family.</text>
</comment>
<evidence type="ECO:0000256" key="7">
    <source>
        <dbReference type="ARBA" id="ARBA00023136"/>
    </source>
</evidence>
<gene>
    <name evidence="9" type="ORF">AS180_18820</name>
</gene>
<dbReference type="NCBIfam" id="TIGR00912">
    <property type="entry name" value="2A0309"/>
    <property type="match status" value="1"/>
</dbReference>
<feature type="transmembrane region" description="Helical" evidence="8">
    <location>
        <begin position="339"/>
        <end position="359"/>
    </location>
</feature>
<keyword evidence="10" id="KW-1185">Reference proteome</keyword>
<feature type="transmembrane region" description="Helical" evidence="8">
    <location>
        <begin position="78"/>
        <end position="96"/>
    </location>
</feature>